<proteinExistence type="predicted"/>
<reference evidence="1 2" key="1">
    <citation type="submission" date="2020-07" db="EMBL/GenBank/DDBJ databases">
        <title>Genomic Encyclopedia of Type Strains, Phase IV (KMG-V): Genome sequencing to study the core and pangenomes of soil and plant-associated prokaryotes.</title>
        <authorList>
            <person name="Whitman W."/>
        </authorList>
    </citation>
    <scope>NUCLEOTIDE SEQUENCE [LARGE SCALE GENOMIC DNA]</scope>
    <source>
        <strain evidence="1 2">M8UP30</strain>
    </source>
</reference>
<protein>
    <submittedName>
        <fullName evidence="1">Uncharacterized protein</fullName>
    </submittedName>
</protein>
<dbReference type="AlphaFoldDB" id="A0A7Y9T660"/>
<name>A0A7Y9T660_9BACT</name>
<sequence length="122" mass="12715">MILPSLSLQVAISTLGTVLPFTTTDSRIVSVVAIPSPHVNVAVNGFWNDEAQVGSSGMIPNNGLPEAGKSIVTCRSYTFAVTLLQHLNVKVAAGSVIESAWASGADATPMTANSIAMIQRDF</sequence>
<dbReference type="EMBL" id="JACCCV010000002">
    <property type="protein sequence ID" value="NYF52979.1"/>
    <property type="molecule type" value="Genomic_DNA"/>
</dbReference>
<comment type="caution">
    <text evidence="1">The sequence shown here is derived from an EMBL/GenBank/DDBJ whole genome shotgun (WGS) entry which is preliminary data.</text>
</comment>
<gene>
    <name evidence="1" type="ORF">HDF12_003378</name>
</gene>
<organism evidence="1 2">
    <name type="scientific">Tunturiibacter lichenicola</name>
    <dbReference type="NCBI Taxonomy" id="2051959"/>
    <lineage>
        <taxon>Bacteria</taxon>
        <taxon>Pseudomonadati</taxon>
        <taxon>Acidobacteriota</taxon>
        <taxon>Terriglobia</taxon>
        <taxon>Terriglobales</taxon>
        <taxon>Acidobacteriaceae</taxon>
        <taxon>Tunturiibacter</taxon>
    </lineage>
</organism>
<accession>A0A7Y9T660</accession>
<evidence type="ECO:0000313" key="1">
    <source>
        <dbReference type="EMBL" id="NYF52979.1"/>
    </source>
</evidence>
<dbReference type="Proteomes" id="UP000534186">
    <property type="component" value="Unassembled WGS sequence"/>
</dbReference>
<evidence type="ECO:0000313" key="2">
    <source>
        <dbReference type="Proteomes" id="UP000534186"/>
    </source>
</evidence>